<dbReference type="GO" id="GO:0015995">
    <property type="term" value="P:chlorophyll biosynthetic process"/>
    <property type="evidence" value="ECO:0007669"/>
    <property type="project" value="TreeGrafter"/>
</dbReference>
<reference evidence="1" key="1">
    <citation type="journal article" date="2017" name="Gigascience">
        <title>The genome draft of coconut (Cocos nucifera).</title>
        <authorList>
            <person name="Xiao Y."/>
            <person name="Xu P."/>
            <person name="Fan H."/>
            <person name="Baudouin L."/>
            <person name="Xia W."/>
            <person name="Bocs S."/>
            <person name="Xu J."/>
            <person name="Li Q."/>
            <person name="Guo A."/>
            <person name="Zhou L."/>
            <person name="Li J."/>
            <person name="Wu Y."/>
            <person name="Ma Z."/>
            <person name="Armero A."/>
            <person name="Issali A.E."/>
            <person name="Liu N."/>
            <person name="Peng M."/>
            <person name="Yang Y."/>
        </authorList>
    </citation>
    <scope>NUCLEOTIDE SEQUENCE</scope>
    <source>
        <tissue evidence="1">Spear leaf of Hainan Tall coconut</tissue>
    </source>
</reference>
<reference evidence="1" key="2">
    <citation type="submission" date="2019-07" db="EMBL/GenBank/DDBJ databases">
        <authorList>
            <person name="Yang Y."/>
            <person name="Bocs S."/>
            <person name="Baudouin L."/>
        </authorList>
    </citation>
    <scope>NUCLEOTIDE SEQUENCE</scope>
    <source>
        <tissue evidence="1">Spear leaf of Hainan Tall coconut</tissue>
    </source>
</reference>
<evidence type="ECO:0000313" key="1">
    <source>
        <dbReference type="EMBL" id="KAG1358574.1"/>
    </source>
</evidence>
<evidence type="ECO:0000313" key="2">
    <source>
        <dbReference type="Proteomes" id="UP000797356"/>
    </source>
</evidence>
<gene>
    <name evidence="1" type="ORF">COCNU_08G000200</name>
</gene>
<organism evidence="1 2">
    <name type="scientific">Cocos nucifera</name>
    <name type="common">Coconut palm</name>
    <dbReference type="NCBI Taxonomy" id="13894"/>
    <lineage>
        <taxon>Eukaryota</taxon>
        <taxon>Viridiplantae</taxon>
        <taxon>Streptophyta</taxon>
        <taxon>Embryophyta</taxon>
        <taxon>Tracheophyta</taxon>
        <taxon>Spermatophyta</taxon>
        <taxon>Magnoliopsida</taxon>
        <taxon>Liliopsida</taxon>
        <taxon>Arecaceae</taxon>
        <taxon>Arecoideae</taxon>
        <taxon>Cocoseae</taxon>
        <taxon>Attaleinae</taxon>
        <taxon>Cocos</taxon>
    </lineage>
</organism>
<dbReference type="Gene3D" id="3.50.50.60">
    <property type="entry name" value="FAD/NAD(P)-binding domain"/>
    <property type="match status" value="1"/>
</dbReference>
<dbReference type="SUPFAM" id="SSF51905">
    <property type="entry name" value="FAD/NAD(P)-binding domain"/>
    <property type="match status" value="1"/>
</dbReference>
<protein>
    <submittedName>
        <fullName evidence="1">Uncharacterized protein</fullName>
    </submittedName>
</protein>
<accession>A0A8K0N5S1</accession>
<dbReference type="Proteomes" id="UP000797356">
    <property type="component" value="Chromosome 8"/>
</dbReference>
<feature type="non-terminal residue" evidence="1">
    <location>
        <position position="156"/>
    </location>
</feature>
<dbReference type="GO" id="GO:0009535">
    <property type="term" value="C:chloroplast thylakoid membrane"/>
    <property type="evidence" value="ECO:0007669"/>
    <property type="project" value="TreeGrafter"/>
</dbReference>
<name>A0A8K0N5S1_COCNU</name>
<dbReference type="EMBL" id="CM017879">
    <property type="protein sequence ID" value="KAG1358574.1"/>
    <property type="molecule type" value="Genomic_DNA"/>
</dbReference>
<dbReference type="GO" id="GO:0045550">
    <property type="term" value="F:geranylgeranyl reductase activity"/>
    <property type="evidence" value="ECO:0007669"/>
    <property type="project" value="TreeGrafter"/>
</dbReference>
<proteinExistence type="predicted"/>
<dbReference type="PANTHER" id="PTHR42685:SF13">
    <property type="entry name" value="GERANYLGERANYL DIPHOSPHATE REDUCTASE"/>
    <property type="match status" value="1"/>
</dbReference>
<sequence length="156" mass="17367">SACSVGHTLRTAIIRGGPAGSSTAEVLIASGVETYLIECNPTGSKPFGSAIPLYMLDEFSIPAHLVNRRVTRMRIFSPSNLAVDFSRSLRPAIVFQEWIRLPPEKMAHYEDLAEMYVGSNVSPDFYRWVFMGNHMELIRKVGLHARLAKRQANAFA</sequence>
<dbReference type="AlphaFoldDB" id="A0A8K0N5S1"/>
<dbReference type="InterPro" id="IPR036188">
    <property type="entry name" value="FAD/NAD-bd_sf"/>
</dbReference>
<dbReference type="InterPro" id="IPR050407">
    <property type="entry name" value="Geranylgeranyl_reductase"/>
</dbReference>
<dbReference type="PANTHER" id="PTHR42685">
    <property type="entry name" value="GERANYLGERANYL DIPHOSPHATE REDUCTASE"/>
    <property type="match status" value="1"/>
</dbReference>
<comment type="caution">
    <text evidence="1">The sequence shown here is derived from an EMBL/GenBank/DDBJ whole genome shotgun (WGS) entry which is preliminary data.</text>
</comment>
<keyword evidence="2" id="KW-1185">Reference proteome</keyword>